<reference evidence="2 3" key="1">
    <citation type="submission" date="2024-02" db="EMBL/GenBank/DDBJ databases">
        <title>Expansion and revision of Xanthobacter and proposal of Roseixanthobacter gen. nov.</title>
        <authorList>
            <person name="Soltysiak M.P.M."/>
            <person name="Jalihal A."/>
            <person name="Ory A."/>
            <person name="Chrisophersen C."/>
            <person name="Lee A.D."/>
            <person name="Boulton J."/>
            <person name="Springer M."/>
        </authorList>
    </citation>
    <scope>NUCLEOTIDE SEQUENCE [LARGE SCALE GENOMIC DNA]</scope>
    <source>
        <strain evidence="2 3">23A</strain>
    </source>
</reference>
<organism evidence="2 3">
    <name type="scientific">Xanthobacter oligotrophicus</name>
    <dbReference type="NCBI Taxonomy" id="2607286"/>
    <lineage>
        <taxon>Bacteria</taxon>
        <taxon>Pseudomonadati</taxon>
        <taxon>Pseudomonadota</taxon>
        <taxon>Alphaproteobacteria</taxon>
        <taxon>Hyphomicrobiales</taxon>
        <taxon>Xanthobacteraceae</taxon>
        <taxon>Xanthobacter</taxon>
    </lineage>
</organism>
<evidence type="ECO:0000313" key="2">
    <source>
        <dbReference type="EMBL" id="MFG1372352.1"/>
    </source>
</evidence>
<dbReference type="Gene3D" id="1.10.10.10">
    <property type="entry name" value="Winged helix-like DNA-binding domain superfamily/Winged helix DNA-binding domain"/>
    <property type="match status" value="1"/>
</dbReference>
<dbReference type="EMBL" id="JBAFVH010000004">
    <property type="protein sequence ID" value="MFG1372352.1"/>
    <property type="molecule type" value="Genomic_DNA"/>
</dbReference>
<gene>
    <name evidence="2" type="ORF">V5F32_09275</name>
</gene>
<keyword evidence="3" id="KW-1185">Reference proteome</keyword>
<dbReference type="RefSeq" id="WP_393992246.1">
    <property type="nucleotide sequence ID" value="NZ_JBAFVH010000004.1"/>
</dbReference>
<name>A0ABW6ZV67_9HYPH</name>
<feature type="domain" description="HTH iclR-type" evidence="1">
    <location>
        <begin position="15"/>
        <end position="48"/>
    </location>
</feature>
<dbReference type="Proteomes" id="UP001604002">
    <property type="component" value="Unassembled WGS sequence"/>
</dbReference>
<proteinExistence type="predicted"/>
<dbReference type="InterPro" id="IPR005471">
    <property type="entry name" value="Tscrpt_reg_IclR_N"/>
</dbReference>
<comment type="caution">
    <text evidence="2">The sequence shown here is derived from an EMBL/GenBank/DDBJ whole genome shotgun (WGS) entry which is preliminary data.</text>
</comment>
<accession>A0ABW6ZV67</accession>
<evidence type="ECO:0000313" key="3">
    <source>
        <dbReference type="Proteomes" id="UP001604002"/>
    </source>
</evidence>
<sequence length="63" mass="6827">MTTGAANEGKDDVQSLVRGLDVVRTFSQYKPRMILSEVAQHAGLIRSAKVRLAPAHRLAPAAR</sequence>
<protein>
    <submittedName>
        <fullName evidence="2">Helix-turn-helix domain-containing protein</fullName>
    </submittedName>
</protein>
<evidence type="ECO:0000259" key="1">
    <source>
        <dbReference type="Pfam" id="PF09339"/>
    </source>
</evidence>
<dbReference type="Pfam" id="PF09339">
    <property type="entry name" value="HTH_IclR"/>
    <property type="match status" value="1"/>
</dbReference>
<dbReference type="InterPro" id="IPR036388">
    <property type="entry name" value="WH-like_DNA-bd_sf"/>
</dbReference>